<keyword evidence="8" id="KW-1185">Reference proteome</keyword>
<keyword evidence="3 6" id="KW-0812">Transmembrane</keyword>
<dbReference type="PANTHER" id="PTHR11206">
    <property type="entry name" value="MULTIDRUG RESISTANCE PROTEIN"/>
    <property type="match status" value="1"/>
</dbReference>
<feature type="transmembrane region" description="Helical" evidence="6">
    <location>
        <begin position="162"/>
        <end position="184"/>
    </location>
</feature>
<evidence type="ECO:0000313" key="8">
    <source>
        <dbReference type="Proteomes" id="UP001412067"/>
    </source>
</evidence>
<organism evidence="7 8">
    <name type="scientific">Platanthera guangdongensis</name>
    <dbReference type="NCBI Taxonomy" id="2320717"/>
    <lineage>
        <taxon>Eukaryota</taxon>
        <taxon>Viridiplantae</taxon>
        <taxon>Streptophyta</taxon>
        <taxon>Embryophyta</taxon>
        <taxon>Tracheophyta</taxon>
        <taxon>Spermatophyta</taxon>
        <taxon>Magnoliopsida</taxon>
        <taxon>Liliopsida</taxon>
        <taxon>Asparagales</taxon>
        <taxon>Orchidaceae</taxon>
        <taxon>Orchidoideae</taxon>
        <taxon>Orchideae</taxon>
        <taxon>Orchidinae</taxon>
        <taxon>Platanthera</taxon>
    </lineage>
</organism>
<evidence type="ECO:0000313" key="7">
    <source>
        <dbReference type="EMBL" id="KAK8963733.1"/>
    </source>
</evidence>
<feature type="transmembrane region" description="Helical" evidence="6">
    <location>
        <begin position="235"/>
        <end position="254"/>
    </location>
</feature>
<dbReference type="EMBL" id="JBBWWR010000007">
    <property type="protein sequence ID" value="KAK8963733.1"/>
    <property type="molecule type" value="Genomic_DNA"/>
</dbReference>
<accession>A0ABR2MHW3</accession>
<keyword evidence="5 6" id="KW-0472">Membrane</keyword>
<feature type="transmembrane region" description="Helical" evidence="6">
    <location>
        <begin position="97"/>
        <end position="119"/>
    </location>
</feature>
<comment type="similarity">
    <text evidence="2">Belongs to the multi antimicrobial extrusion (MATE) (TC 2.A.66.1) family.</text>
</comment>
<evidence type="ECO:0000256" key="1">
    <source>
        <dbReference type="ARBA" id="ARBA00004141"/>
    </source>
</evidence>
<reference evidence="7 8" key="1">
    <citation type="journal article" date="2022" name="Nat. Plants">
        <title>Genomes of leafy and leafless Platanthera orchids illuminate the evolution of mycoheterotrophy.</title>
        <authorList>
            <person name="Li M.H."/>
            <person name="Liu K.W."/>
            <person name="Li Z."/>
            <person name="Lu H.C."/>
            <person name="Ye Q.L."/>
            <person name="Zhang D."/>
            <person name="Wang J.Y."/>
            <person name="Li Y.F."/>
            <person name="Zhong Z.M."/>
            <person name="Liu X."/>
            <person name="Yu X."/>
            <person name="Liu D.K."/>
            <person name="Tu X.D."/>
            <person name="Liu B."/>
            <person name="Hao Y."/>
            <person name="Liao X.Y."/>
            <person name="Jiang Y.T."/>
            <person name="Sun W.H."/>
            <person name="Chen J."/>
            <person name="Chen Y.Q."/>
            <person name="Ai Y."/>
            <person name="Zhai J.W."/>
            <person name="Wu S.S."/>
            <person name="Zhou Z."/>
            <person name="Hsiao Y.Y."/>
            <person name="Wu W.L."/>
            <person name="Chen Y.Y."/>
            <person name="Lin Y.F."/>
            <person name="Hsu J.L."/>
            <person name="Li C.Y."/>
            <person name="Wang Z.W."/>
            <person name="Zhao X."/>
            <person name="Zhong W.Y."/>
            <person name="Ma X.K."/>
            <person name="Ma L."/>
            <person name="Huang J."/>
            <person name="Chen G.Z."/>
            <person name="Huang M.Z."/>
            <person name="Huang L."/>
            <person name="Peng D.H."/>
            <person name="Luo Y.B."/>
            <person name="Zou S.Q."/>
            <person name="Chen S.P."/>
            <person name="Lan S."/>
            <person name="Tsai W.C."/>
            <person name="Van de Peer Y."/>
            <person name="Liu Z.J."/>
        </authorList>
    </citation>
    <scope>NUCLEOTIDE SEQUENCE [LARGE SCALE GENOMIC DNA]</scope>
    <source>
        <strain evidence="7">Lor288</strain>
    </source>
</reference>
<dbReference type="Pfam" id="PF01554">
    <property type="entry name" value="MatE"/>
    <property type="match status" value="2"/>
</dbReference>
<name>A0ABR2MHW3_9ASPA</name>
<comment type="subcellular location">
    <subcellularLocation>
        <location evidence="1">Membrane</location>
        <topology evidence="1">Multi-pass membrane protein</topology>
    </subcellularLocation>
</comment>
<evidence type="ECO:0000256" key="3">
    <source>
        <dbReference type="ARBA" id="ARBA00022692"/>
    </source>
</evidence>
<feature type="transmembrane region" description="Helical" evidence="6">
    <location>
        <begin position="294"/>
        <end position="315"/>
    </location>
</feature>
<evidence type="ECO:0000256" key="6">
    <source>
        <dbReference type="SAM" id="Phobius"/>
    </source>
</evidence>
<protein>
    <submittedName>
        <fullName evidence="7">Protein TRANSPARENT TESTA 12</fullName>
    </submittedName>
</protein>
<keyword evidence="4 6" id="KW-1133">Transmembrane helix</keyword>
<dbReference type="NCBIfam" id="TIGR00797">
    <property type="entry name" value="matE"/>
    <property type="match status" value="1"/>
</dbReference>
<comment type="caution">
    <text evidence="7">The sequence shown here is derived from an EMBL/GenBank/DDBJ whole genome shotgun (WGS) entry which is preliminary data.</text>
</comment>
<feature type="transmembrane region" description="Helical" evidence="6">
    <location>
        <begin position="20"/>
        <end position="42"/>
    </location>
</feature>
<feature type="transmembrane region" description="Helical" evidence="6">
    <location>
        <begin position="62"/>
        <end position="85"/>
    </location>
</feature>
<gene>
    <name evidence="7" type="primary">TT12</name>
    <name evidence="7" type="ORF">KSP40_PGU011817</name>
</gene>
<dbReference type="CDD" id="cd13132">
    <property type="entry name" value="MATE_eukaryotic"/>
    <property type="match status" value="1"/>
</dbReference>
<sequence length="391" mass="41990">MGRVVGKRSWEESKKTWHIAGPAILTGIFQFTIGFATVAFAGHLGEVELAAVSIAQAVVEGFAYGFMLGMGSALETLCGQAVGAGQLRMLGIYTQRSWIICGVTALVLTPLYVFTSPILQLLRQSTEISELAGKYCIWAIPQLFAYAVNFPIQKFLQSQSKVWVMTMISGVALAVHILLNWLFVTKLRQGLAGAAIAGNISWWLINIGQLIYMMSGCFPEAWTGFSVSAFKSLTAFVRLSLASAVMLCLELWYYTAVIILVGYLKDPGIAISAISICVRVSNELGAGHPKAAKFSVIISVSTSFLLGIILMAAVLGGRAYLPRFFTDEPDVVKETSKLAYILGATILVNSIQPVLSGHMAGNAWGLSAADCYSIGSHIQNKMAAGGKLLLI</sequence>
<evidence type="ECO:0000256" key="4">
    <source>
        <dbReference type="ARBA" id="ARBA00022989"/>
    </source>
</evidence>
<evidence type="ECO:0000256" key="5">
    <source>
        <dbReference type="ARBA" id="ARBA00023136"/>
    </source>
</evidence>
<evidence type="ECO:0000256" key="2">
    <source>
        <dbReference type="ARBA" id="ARBA00010199"/>
    </source>
</evidence>
<dbReference type="Proteomes" id="UP001412067">
    <property type="component" value="Unassembled WGS sequence"/>
</dbReference>
<proteinExistence type="inferred from homology"/>
<dbReference type="InterPro" id="IPR002528">
    <property type="entry name" value="MATE_fam"/>
</dbReference>
<dbReference type="InterPro" id="IPR045069">
    <property type="entry name" value="MATE_euk"/>
</dbReference>
<feature type="transmembrane region" description="Helical" evidence="6">
    <location>
        <begin position="190"/>
        <end position="214"/>
    </location>
</feature>